<comment type="subcellular location">
    <subcellularLocation>
        <location evidence="7">Cytoplasm</location>
    </subcellularLocation>
</comment>
<dbReference type="Pfam" id="PF02130">
    <property type="entry name" value="YbeY"/>
    <property type="match status" value="1"/>
</dbReference>
<dbReference type="GO" id="GO:0008270">
    <property type="term" value="F:zinc ion binding"/>
    <property type="evidence" value="ECO:0007669"/>
    <property type="project" value="UniProtKB-UniRule"/>
</dbReference>
<dbReference type="SUPFAM" id="SSF55486">
    <property type="entry name" value="Metalloproteases ('zincins'), catalytic domain"/>
    <property type="match status" value="1"/>
</dbReference>
<feature type="binding site" evidence="7">
    <location>
        <position position="112"/>
    </location>
    <ligand>
        <name>Zn(2+)</name>
        <dbReference type="ChEBI" id="CHEBI:29105"/>
        <note>catalytic</note>
    </ligand>
</feature>
<dbReference type="GO" id="GO:0005737">
    <property type="term" value="C:cytoplasm"/>
    <property type="evidence" value="ECO:0007669"/>
    <property type="project" value="UniProtKB-SubCell"/>
</dbReference>
<keyword evidence="7" id="KW-0963">Cytoplasm</keyword>
<evidence type="ECO:0000256" key="1">
    <source>
        <dbReference type="ARBA" id="ARBA00010875"/>
    </source>
</evidence>
<feature type="binding site" evidence="7">
    <location>
        <position position="116"/>
    </location>
    <ligand>
        <name>Zn(2+)</name>
        <dbReference type="ChEBI" id="CHEBI:29105"/>
        <note>catalytic</note>
    </ligand>
</feature>
<evidence type="ECO:0000256" key="5">
    <source>
        <dbReference type="ARBA" id="ARBA00022801"/>
    </source>
</evidence>
<accession>A0A399DY78</accession>
<sequence length="141" mass="15793">MGAVDLVAHTRVPRGLGPAVRRALGLLLAELGHEDKSLTLILTNDDEIRALKQQHWGEDAPTDVLSFPTYEPGDPFIPPHLGDIVISLDTARRQAEQFGHSLQHEVKVLAAHSLWHLLGHDHRSEAEWEGFRRVQARILEL</sequence>
<dbReference type="InterPro" id="IPR002036">
    <property type="entry name" value="YbeY"/>
</dbReference>
<proteinExistence type="inferred from homology"/>
<keyword evidence="5 7" id="KW-0378">Hydrolase</keyword>
<organism evidence="8 9">
    <name type="scientific">Meiothermus taiwanensis</name>
    <dbReference type="NCBI Taxonomy" id="172827"/>
    <lineage>
        <taxon>Bacteria</taxon>
        <taxon>Thermotogati</taxon>
        <taxon>Deinococcota</taxon>
        <taxon>Deinococci</taxon>
        <taxon>Thermales</taxon>
        <taxon>Thermaceae</taxon>
        <taxon>Meiothermus</taxon>
    </lineage>
</organism>
<name>A0A399DY78_9DEIN</name>
<dbReference type="PANTHER" id="PTHR46986">
    <property type="entry name" value="ENDORIBONUCLEASE YBEY, CHLOROPLASTIC"/>
    <property type="match status" value="1"/>
</dbReference>
<dbReference type="GO" id="GO:0004521">
    <property type="term" value="F:RNA endonuclease activity"/>
    <property type="evidence" value="ECO:0007669"/>
    <property type="project" value="UniProtKB-UniRule"/>
</dbReference>
<reference evidence="8 9" key="1">
    <citation type="submission" date="2018-08" db="EMBL/GenBank/DDBJ databases">
        <title>Meiothermus cateniformans JCM 15151 genome sequencing project.</title>
        <authorList>
            <person name="Da Costa M.S."/>
            <person name="Albuquerque L."/>
            <person name="Raposo P."/>
            <person name="Froufe H.J.C."/>
            <person name="Barroso C.S."/>
            <person name="Egas C."/>
        </authorList>
    </citation>
    <scope>NUCLEOTIDE SEQUENCE [LARGE SCALE GENOMIC DNA]</scope>
    <source>
        <strain evidence="8 9">JCM 15151</strain>
    </source>
</reference>
<dbReference type="InterPro" id="IPR023091">
    <property type="entry name" value="MetalPrtase_cat_dom_sf_prd"/>
</dbReference>
<evidence type="ECO:0000313" key="9">
    <source>
        <dbReference type="Proteomes" id="UP000266089"/>
    </source>
</evidence>
<dbReference type="NCBIfam" id="TIGR00043">
    <property type="entry name" value="rRNA maturation RNase YbeY"/>
    <property type="match status" value="1"/>
</dbReference>
<dbReference type="PANTHER" id="PTHR46986:SF1">
    <property type="entry name" value="ENDORIBONUCLEASE YBEY, CHLOROPLASTIC"/>
    <property type="match status" value="1"/>
</dbReference>
<dbReference type="GO" id="GO:0006364">
    <property type="term" value="P:rRNA processing"/>
    <property type="evidence" value="ECO:0007669"/>
    <property type="project" value="UniProtKB-UniRule"/>
</dbReference>
<dbReference type="EC" id="3.1.-.-" evidence="7"/>
<evidence type="ECO:0000313" key="8">
    <source>
        <dbReference type="EMBL" id="RIH74922.1"/>
    </source>
</evidence>
<comment type="caution">
    <text evidence="8">The sequence shown here is derived from an EMBL/GenBank/DDBJ whole genome shotgun (WGS) entry which is preliminary data.</text>
</comment>
<dbReference type="Gene3D" id="3.40.390.30">
    <property type="entry name" value="Metalloproteases ('zincins'), catalytic domain"/>
    <property type="match status" value="1"/>
</dbReference>
<feature type="binding site" evidence="7">
    <location>
        <position position="122"/>
    </location>
    <ligand>
        <name>Zn(2+)</name>
        <dbReference type="ChEBI" id="CHEBI:29105"/>
        <note>catalytic</note>
    </ligand>
</feature>
<keyword evidence="3 7" id="KW-0479">Metal-binding</keyword>
<gene>
    <name evidence="7 8" type="primary">ybeY</name>
    <name evidence="8" type="ORF">Mcate_02482</name>
</gene>
<evidence type="ECO:0000256" key="6">
    <source>
        <dbReference type="ARBA" id="ARBA00022833"/>
    </source>
</evidence>
<keyword evidence="7" id="KW-0690">Ribosome biogenesis</keyword>
<evidence type="ECO:0000256" key="2">
    <source>
        <dbReference type="ARBA" id="ARBA00022722"/>
    </source>
</evidence>
<comment type="similarity">
    <text evidence="1 7">Belongs to the endoribonuclease YbeY family.</text>
</comment>
<comment type="cofactor">
    <cofactor evidence="7">
        <name>Zn(2+)</name>
        <dbReference type="ChEBI" id="CHEBI:29105"/>
    </cofactor>
    <text evidence="7">Binds 1 zinc ion.</text>
</comment>
<protein>
    <recommendedName>
        <fullName evidence="7">Endoribonuclease YbeY</fullName>
        <ecNumber evidence="7">3.1.-.-</ecNumber>
    </recommendedName>
</protein>
<dbReference type="EMBL" id="QWKX01000087">
    <property type="protein sequence ID" value="RIH74922.1"/>
    <property type="molecule type" value="Genomic_DNA"/>
</dbReference>
<dbReference type="HAMAP" id="MF_00009">
    <property type="entry name" value="Endoribonucl_YbeY"/>
    <property type="match status" value="1"/>
</dbReference>
<evidence type="ECO:0000256" key="7">
    <source>
        <dbReference type="HAMAP-Rule" id="MF_00009"/>
    </source>
</evidence>
<dbReference type="Proteomes" id="UP000266089">
    <property type="component" value="Unassembled WGS sequence"/>
</dbReference>
<keyword evidence="7" id="KW-0698">rRNA processing</keyword>
<dbReference type="GO" id="GO:0004222">
    <property type="term" value="F:metalloendopeptidase activity"/>
    <property type="evidence" value="ECO:0007669"/>
    <property type="project" value="InterPro"/>
</dbReference>
<evidence type="ECO:0000256" key="4">
    <source>
        <dbReference type="ARBA" id="ARBA00022759"/>
    </source>
</evidence>
<dbReference type="AlphaFoldDB" id="A0A399DY78"/>
<dbReference type="OrthoDB" id="9807740at2"/>
<comment type="function">
    <text evidence="7">Single strand-specific metallo-endoribonuclease involved in late-stage 70S ribosome quality control and in maturation of the 3' terminus of the 16S rRNA.</text>
</comment>
<keyword evidence="4 7" id="KW-0255">Endonuclease</keyword>
<evidence type="ECO:0000256" key="3">
    <source>
        <dbReference type="ARBA" id="ARBA00022723"/>
    </source>
</evidence>
<keyword evidence="2 7" id="KW-0540">Nuclease</keyword>
<keyword evidence="6 7" id="KW-0862">Zinc</keyword>
<dbReference type="RefSeq" id="WP_027887624.1">
    <property type="nucleotide sequence ID" value="NZ_JBHSXZ010000067.1"/>
</dbReference>